<dbReference type="AlphaFoldDB" id="A0A512HQE3"/>
<dbReference type="EMBL" id="BJZP01000089">
    <property type="protein sequence ID" value="GEO87656.1"/>
    <property type="molecule type" value="Genomic_DNA"/>
</dbReference>
<comment type="caution">
    <text evidence="1">The sequence shown here is derived from an EMBL/GenBank/DDBJ whole genome shotgun (WGS) entry which is preliminary data.</text>
</comment>
<reference evidence="1 2" key="1">
    <citation type="submission" date="2019-07" db="EMBL/GenBank/DDBJ databases">
        <title>Whole genome shotgun sequence of Rhizobium naphthalenivorans NBRC 107585.</title>
        <authorList>
            <person name="Hosoyama A."/>
            <person name="Uohara A."/>
            <person name="Ohji S."/>
            <person name="Ichikawa N."/>
        </authorList>
    </citation>
    <scope>NUCLEOTIDE SEQUENCE [LARGE SCALE GENOMIC DNA]</scope>
    <source>
        <strain evidence="1 2">NBRC 107585</strain>
    </source>
</reference>
<dbReference type="OrthoDB" id="3873399at2"/>
<evidence type="ECO:0000313" key="2">
    <source>
        <dbReference type="Proteomes" id="UP000321717"/>
    </source>
</evidence>
<protein>
    <submittedName>
        <fullName evidence="1">Uncharacterized protein</fullName>
    </submittedName>
</protein>
<dbReference type="RefSeq" id="WP_147182442.1">
    <property type="nucleotide sequence ID" value="NZ_BJZP01000089.1"/>
</dbReference>
<sequence length="190" mass="20990">MREHCCGPEYAADYFYGIRQAAIAANTSNDYLVSCIDHEGEVLGVDFSKHYGVSSIVDGRLVTEFFDKSVAISNAELRPYKWLGSEPIVYLRSKDGSLQFGGPDVDSDFFELVGEVQEKHPSEAKTYAILSKNVFVSGLGMKGDDEVVEGTIRDGKVYQVLKRSDVFPMGVVCCTWDVETGECNGTWEGE</sequence>
<gene>
    <name evidence="1" type="ORF">RNA01_45880</name>
</gene>
<accession>A0A512HQE3</accession>
<evidence type="ECO:0000313" key="1">
    <source>
        <dbReference type="EMBL" id="GEO87656.1"/>
    </source>
</evidence>
<organism evidence="1 2">
    <name type="scientific">Ciceribacter naphthalenivorans</name>
    <dbReference type="NCBI Taxonomy" id="1118451"/>
    <lineage>
        <taxon>Bacteria</taxon>
        <taxon>Pseudomonadati</taxon>
        <taxon>Pseudomonadota</taxon>
        <taxon>Alphaproteobacteria</taxon>
        <taxon>Hyphomicrobiales</taxon>
        <taxon>Rhizobiaceae</taxon>
        <taxon>Ciceribacter</taxon>
    </lineage>
</organism>
<proteinExistence type="predicted"/>
<name>A0A512HQE3_9HYPH</name>
<keyword evidence="2" id="KW-1185">Reference proteome</keyword>
<dbReference type="Proteomes" id="UP000321717">
    <property type="component" value="Unassembled WGS sequence"/>
</dbReference>